<dbReference type="Proteomes" id="UP001218188">
    <property type="component" value="Unassembled WGS sequence"/>
</dbReference>
<evidence type="ECO:0000313" key="2">
    <source>
        <dbReference type="EMBL" id="KAJ7016306.1"/>
    </source>
</evidence>
<organism evidence="2 3">
    <name type="scientific">Mycena alexandri</name>
    <dbReference type="NCBI Taxonomy" id="1745969"/>
    <lineage>
        <taxon>Eukaryota</taxon>
        <taxon>Fungi</taxon>
        <taxon>Dikarya</taxon>
        <taxon>Basidiomycota</taxon>
        <taxon>Agaricomycotina</taxon>
        <taxon>Agaricomycetes</taxon>
        <taxon>Agaricomycetidae</taxon>
        <taxon>Agaricales</taxon>
        <taxon>Marasmiineae</taxon>
        <taxon>Mycenaceae</taxon>
        <taxon>Mycena</taxon>
    </lineage>
</organism>
<keyword evidence="3" id="KW-1185">Reference proteome</keyword>
<accession>A0AAD6RVY8</accession>
<dbReference type="AlphaFoldDB" id="A0AAD6RVY8"/>
<feature type="compositionally biased region" description="Low complexity" evidence="1">
    <location>
        <begin position="94"/>
        <end position="111"/>
    </location>
</feature>
<dbReference type="EMBL" id="JARJCM010000538">
    <property type="protein sequence ID" value="KAJ7016306.1"/>
    <property type="molecule type" value="Genomic_DNA"/>
</dbReference>
<protein>
    <submittedName>
        <fullName evidence="2">Uncharacterized protein</fullName>
    </submittedName>
</protein>
<name>A0AAD6RVY8_9AGAR</name>
<reference evidence="2" key="1">
    <citation type="submission" date="2023-03" db="EMBL/GenBank/DDBJ databases">
        <title>Massive genome expansion in bonnet fungi (Mycena s.s.) driven by repeated elements and novel gene families across ecological guilds.</title>
        <authorList>
            <consortium name="Lawrence Berkeley National Laboratory"/>
            <person name="Harder C.B."/>
            <person name="Miyauchi S."/>
            <person name="Viragh M."/>
            <person name="Kuo A."/>
            <person name="Thoen E."/>
            <person name="Andreopoulos B."/>
            <person name="Lu D."/>
            <person name="Skrede I."/>
            <person name="Drula E."/>
            <person name="Henrissat B."/>
            <person name="Morin E."/>
            <person name="Kohler A."/>
            <person name="Barry K."/>
            <person name="LaButti K."/>
            <person name="Morin E."/>
            <person name="Salamov A."/>
            <person name="Lipzen A."/>
            <person name="Mereny Z."/>
            <person name="Hegedus B."/>
            <person name="Baldrian P."/>
            <person name="Stursova M."/>
            <person name="Weitz H."/>
            <person name="Taylor A."/>
            <person name="Grigoriev I.V."/>
            <person name="Nagy L.G."/>
            <person name="Martin F."/>
            <person name="Kauserud H."/>
        </authorList>
    </citation>
    <scope>NUCLEOTIDE SEQUENCE</scope>
    <source>
        <strain evidence="2">CBHHK200</strain>
    </source>
</reference>
<comment type="caution">
    <text evidence="2">The sequence shown here is derived from an EMBL/GenBank/DDBJ whole genome shotgun (WGS) entry which is preliminary data.</text>
</comment>
<evidence type="ECO:0000313" key="3">
    <source>
        <dbReference type="Proteomes" id="UP001218188"/>
    </source>
</evidence>
<feature type="region of interest" description="Disordered" evidence="1">
    <location>
        <begin position="46"/>
        <end position="129"/>
    </location>
</feature>
<sequence length="368" mass="40227">MQRIKIPPKVKVHCIALQRESDNTVIRTRHHADQSRPINAAITDHISSHKPPRHQTPHPLPWPHSIQRPPTSPTSPIEASAPPSPAAARFQIESPASPSSTTTSPPVNAPTRRSTLSSSSHPMPPTRSLRSHVVLRCHAPPSRRAPNSLYRLRDCLYPTPPAIDALPPSPPPNAHPVISSRLLPPRRHVTSRCVYFPPHLLPNPLYPFTVTSPLNSSPFIDRTSTSPGPCVPLRDPFIEVRAEFARIPIAFRPSLRALLLHSSMVRGASFDASSSARLNMHGTRDPQSTVQGNQTRRISIFSSVAASTPASTPLSGTGHCALVIRYRIFATLLPMPVLHRLPISPSPPYILLTFPHACSAPVLLRSPS</sequence>
<feature type="compositionally biased region" description="Polar residues" evidence="1">
    <location>
        <begin position="112"/>
        <end position="121"/>
    </location>
</feature>
<evidence type="ECO:0000256" key="1">
    <source>
        <dbReference type="SAM" id="MobiDB-lite"/>
    </source>
</evidence>
<gene>
    <name evidence="2" type="ORF">C8F04DRAFT_1281902</name>
</gene>
<proteinExistence type="predicted"/>